<dbReference type="InterPro" id="IPR052514">
    <property type="entry name" value="SAM-dependent_MTase"/>
</dbReference>
<dbReference type="InterPro" id="IPR029063">
    <property type="entry name" value="SAM-dependent_MTases_sf"/>
</dbReference>
<protein>
    <submittedName>
        <fullName evidence="2">FkbM family methyltransferase</fullName>
    </submittedName>
</protein>
<keyword evidence="3" id="KW-1185">Reference proteome</keyword>
<dbReference type="InterPro" id="IPR006342">
    <property type="entry name" value="FkbM_mtfrase"/>
</dbReference>
<gene>
    <name evidence="2" type="ORF">H6H00_28725</name>
</gene>
<dbReference type="PANTHER" id="PTHR34203:SF15">
    <property type="entry name" value="SLL1173 PROTEIN"/>
    <property type="match status" value="1"/>
</dbReference>
<dbReference type="SUPFAM" id="SSF53335">
    <property type="entry name" value="S-adenosyl-L-methionine-dependent methyltransferases"/>
    <property type="match status" value="1"/>
</dbReference>
<proteinExistence type="predicted"/>
<dbReference type="Gene3D" id="3.40.50.150">
    <property type="entry name" value="Vaccinia Virus protein VP39"/>
    <property type="match status" value="1"/>
</dbReference>
<dbReference type="Proteomes" id="UP000515728">
    <property type="component" value="Chromosome"/>
</dbReference>
<dbReference type="Pfam" id="PF05050">
    <property type="entry name" value="Methyltransf_21"/>
    <property type="match status" value="1"/>
</dbReference>
<dbReference type="PANTHER" id="PTHR34203">
    <property type="entry name" value="METHYLTRANSFERASE, FKBM FAMILY PROTEIN"/>
    <property type="match status" value="1"/>
</dbReference>
<evidence type="ECO:0000313" key="2">
    <source>
        <dbReference type="EMBL" id="QNG52012.1"/>
    </source>
</evidence>
<dbReference type="AlphaFoldDB" id="A0A7G7MGV1"/>
<accession>A0A7G7MGV1</accession>
<name>A0A7G7MGV1_9PSEU</name>
<evidence type="ECO:0000313" key="3">
    <source>
        <dbReference type="Proteomes" id="UP000515728"/>
    </source>
</evidence>
<dbReference type="GO" id="GO:0032259">
    <property type="term" value="P:methylation"/>
    <property type="evidence" value="ECO:0007669"/>
    <property type="project" value="UniProtKB-KW"/>
</dbReference>
<evidence type="ECO:0000259" key="1">
    <source>
        <dbReference type="Pfam" id="PF05050"/>
    </source>
</evidence>
<dbReference type="GO" id="GO:0008168">
    <property type="term" value="F:methyltransferase activity"/>
    <property type="evidence" value="ECO:0007669"/>
    <property type="project" value="UniProtKB-KW"/>
</dbReference>
<organism evidence="2 3">
    <name type="scientific">Pseudonocardia petroleophila</name>
    <dbReference type="NCBI Taxonomy" id="37331"/>
    <lineage>
        <taxon>Bacteria</taxon>
        <taxon>Bacillati</taxon>
        <taxon>Actinomycetota</taxon>
        <taxon>Actinomycetes</taxon>
        <taxon>Pseudonocardiales</taxon>
        <taxon>Pseudonocardiaceae</taxon>
        <taxon>Pseudonocardia</taxon>
    </lineage>
</organism>
<keyword evidence="2" id="KW-0489">Methyltransferase</keyword>
<dbReference type="EMBL" id="CP060131">
    <property type="protein sequence ID" value="QNG52012.1"/>
    <property type="molecule type" value="Genomic_DNA"/>
</dbReference>
<sequence>MKVLHFLAENILDVKRLGFRFLLRHLRRPAVDHGGMVTVTVRDVGRLTIRNGSHDVNIVREIFREDQYRITSPVHDRRVDAAYGAILESGKQPLIIDAGANNGASAVWFARRYPRAVVVAVEPDPGNAAVCRANTAGFDIRVRQAAIGSTGGFVSLVADGRESDAIGTRREVAGKVPILTVPEIVADQGDECELFVVKIDIEGFEADLFSADTEWVGQASAMFVEPHDYLYPGQGVTSSLRKVTATLDLDLLVERENLVFVRR</sequence>
<reference evidence="2 3" key="1">
    <citation type="submission" date="2020-08" db="EMBL/GenBank/DDBJ databases">
        <authorList>
            <person name="Mo P."/>
        </authorList>
    </citation>
    <scope>NUCLEOTIDE SEQUENCE [LARGE SCALE GENOMIC DNA]</scope>
    <source>
        <strain evidence="2 3">CGMCC 4.1532</strain>
    </source>
</reference>
<keyword evidence="2" id="KW-0808">Transferase</keyword>
<dbReference type="RefSeq" id="WP_185718763.1">
    <property type="nucleotide sequence ID" value="NZ_BAAAWI010000001.1"/>
</dbReference>
<feature type="domain" description="Methyltransferase FkbM" evidence="1">
    <location>
        <begin position="97"/>
        <end position="212"/>
    </location>
</feature>
<dbReference type="NCBIfam" id="TIGR01444">
    <property type="entry name" value="fkbM_fam"/>
    <property type="match status" value="1"/>
</dbReference>
<dbReference type="KEGG" id="ppel:H6H00_28725"/>